<name>A0ACD3A333_9AGAR</name>
<evidence type="ECO:0000313" key="1">
    <source>
        <dbReference type="EMBL" id="TFK60278.1"/>
    </source>
</evidence>
<protein>
    <submittedName>
        <fullName evidence="1">Uncharacterized protein</fullName>
    </submittedName>
</protein>
<dbReference type="Proteomes" id="UP000308600">
    <property type="component" value="Unassembled WGS sequence"/>
</dbReference>
<organism evidence="1 2">
    <name type="scientific">Pluteus cervinus</name>
    <dbReference type="NCBI Taxonomy" id="181527"/>
    <lineage>
        <taxon>Eukaryota</taxon>
        <taxon>Fungi</taxon>
        <taxon>Dikarya</taxon>
        <taxon>Basidiomycota</taxon>
        <taxon>Agaricomycotina</taxon>
        <taxon>Agaricomycetes</taxon>
        <taxon>Agaricomycetidae</taxon>
        <taxon>Agaricales</taxon>
        <taxon>Pluteineae</taxon>
        <taxon>Pluteaceae</taxon>
        <taxon>Pluteus</taxon>
    </lineage>
</organism>
<accession>A0ACD3A333</accession>
<evidence type="ECO:0000313" key="2">
    <source>
        <dbReference type="Proteomes" id="UP000308600"/>
    </source>
</evidence>
<keyword evidence="2" id="KW-1185">Reference proteome</keyword>
<sequence>MSTVYRPTFSLTKDTTVVVACQNSIPVDDKNEGFLSELLDTVKAGTPIELTDEGPDTSTFATVVLFATQVISNDKPPVFSLDAARRLVVSSSITSLDYAPPQVKDTEHMHRLDLAFAHEDQVNVLNVLDSMFSSTLKLSRLSLLTKLDLATVPTFVEFMRSNFTVRMKDIHLPVAGYSSSDLEELKAALIAEGLTLKDIGDNEIHITSLSRTA</sequence>
<dbReference type="EMBL" id="ML208799">
    <property type="protein sequence ID" value="TFK60278.1"/>
    <property type="molecule type" value="Genomic_DNA"/>
</dbReference>
<gene>
    <name evidence="1" type="ORF">BDN72DRAFT_905101</name>
</gene>
<proteinExistence type="predicted"/>
<reference evidence="1 2" key="1">
    <citation type="journal article" date="2019" name="Nat. Ecol. Evol.">
        <title>Megaphylogeny resolves global patterns of mushroom evolution.</title>
        <authorList>
            <person name="Varga T."/>
            <person name="Krizsan K."/>
            <person name="Foldi C."/>
            <person name="Dima B."/>
            <person name="Sanchez-Garcia M."/>
            <person name="Sanchez-Ramirez S."/>
            <person name="Szollosi G.J."/>
            <person name="Szarkandi J.G."/>
            <person name="Papp V."/>
            <person name="Albert L."/>
            <person name="Andreopoulos W."/>
            <person name="Angelini C."/>
            <person name="Antonin V."/>
            <person name="Barry K.W."/>
            <person name="Bougher N.L."/>
            <person name="Buchanan P."/>
            <person name="Buyck B."/>
            <person name="Bense V."/>
            <person name="Catcheside P."/>
            <person name="Chovatia M."/>
            <person name="Cooper J."/>
            <person name="Damon W."/>
            <person name="Desjardin D."/>
            <person name="Finy P."/>
            <person name="Geml J."/>
            <person name="Haridas S."/>
            <person name="Hughes K."/>
            <person name="Justo A."/>
            <person name="Karasinski D."/>
            <person name="Kautmanova I."/>
            <person name="Kiss B."/>
            <person name="Kocsube S."/>
            <person name="Kotiranta H."/>
            <person name="LaButti K.M."/>
            <person name="Lechner B.E."/>
            <person name="Liimatainen K."/>
            <person name="Lipzen A."/>
            <person name="Lukacs Z."/>
            <person name="Mihaltcheva S."/>
            <person name="Morgado L.N."/>
            <person name="Niskanen T."/>
            <person name="Noordeloos M.E."/>
            <person name="Ohm R.A."/>
            <person name="Ortiz-Santana B."/>
            <person name="Ovrebo C."/>
            <person name="Racz N."/>
            <person name="Riley R."/>
            <person name="Savchenko A."/>
            <person name="Shiryaev A."/>
            <person name="Soop K."/>
            <person name="Spirin V."/>
            <person name="Szebenyi C."/>
            <person name="Tomsovsky M."/>
            <person name="Tulloss R.E."/>
            <person name="Uehling J."/>
            <person name="Grigoriev I.V."/>
            <person name="Vagvolgyi C."/>
            <person name="Papp T."/>
            <person name="Martin F.M."/>
            <person name="Miettinen O."/>
            <person name="Hibbett D.S."/>
            <person name="Nagy L.G."/>
        </authorList>
    </citation>
    <scope>NUCLEOTIDE SEQUENCE [LARGE SCALE GENOMIC DNA]</scope>
    <source>
        <strain evidence="1 2">NL-1719</strain>
    </source>
</reference>